<dbReference type="SUPFAM" id="SSF51161">
    <property type="entry name" value="Trimeric LpxA-like enzymes"/>
    <property type="match status" value="1"/>
</dbReference>
<name>A0ABV1DLP8_9FIRM</name>
<dbReference type="InterPro" id="IPR056729">
    <property type="entry name" value="GMPPB_C"/>
</dbReference>
<accession>A0ABV1DLP8</accession>
<evidence type="ECO:0000259" key="3">
    <source>
        <dbReference type="Pfam" id="PF25087"/>
    </source>
</evidence>
<protein>
    <submittedName>
        <fullName evidence="4">UDP-N-acetylglucosamine pyrophosphorylase</fullName>
    </submittedName>
</protein>
<keyword evidence="2" id="KW-0012">Acyltransferase</keyword>
<dbReference type="InterPro" id="IPR011004">
    <property type="entry name" value="Trimer_LpxA-like_sf"/>
</dbReference>
<dbReference type="EMBL" id="JBBMFP010000005">
    <property type="protein sequence ID" value="MEQ2430890.1"/>
    <property type="molecule type" value="Genomic_DNA"/>
</dbReference>
<dbReference type="PANTHER" id="PTHR43584:SF8">
    <property type="entry name" value="N-ACETYLMURAMATE ALPHA-1-PHOSPHATE URIDYLYLTRANSFERASE"/>
    <property type="match status" value="1"/>
</dbReference>
<keyword evidence="1" id="KW-0808">Transferase</keyword>
<sequence length="224" mass="24219">MEQLKISELYSDLDQTMAKELLESRTYPWEVLPLISEFIVKLGSTLSEEEYEKRGENVWIAKSAKVAPTAYINGPAIIGKDAEVRHCAFIRGNALVGEGAVVGNSTELKNVILFNKVQVPHYNYVGDSILGYKSHMGAGSITSNVKSDKKLVVVKGASGNIETGLKKFGAMLGDEVEVGCGSVLNPGTVIGSHSNIYPLSSVRGVVPAKSIYKNKNEVVEKTED</sequence>
<keyword evidence="5" id="KW-1185">Reference proteome</keyword>
<evidence type="ECO:0000256" key="2">
    <source>
        <dbReference type="ARBA" id="ARBA00023315"/>
    </source>
</evidence>
<feature type="domain" description="Mannose-1-phosphate guanyltransferase C-terminal" evidence="3">
    <location>
        <begin position="72"/>
        <end position="190"/>
    </location>
</feature>
<evidence type="ECO:0000256" key="1">
    <source>
        <dbReference type="ARBA" id="ARBA00022679"/>
    </source>
</evidence>
<dbReference type="Proteomes" id="UP001457898">
    <property type="component" value="Unassembled WGS sequence"/>
</dbReference>
<dbReference type="Gene3D" id="2.160.10.10">
    <property type="entry name" value="Hexapeptide repeat proteins"/>
    <property type="match status" value="1"/>
</dbReference>
<reference evidence="4 5" key="1">
    <citation type="submission" date="2024-03" db="EMBL/GenBank/DDBJ databases">
        <title>Human intestinal bacterial collection.</title>
        <authorList>
            <person name="Pauvert C."/>
            <person name="Hitch T.C.A."/>
            <person name="Clavel T."/>
        </authorList>
    </citation>
    <scope>NUCLEOTIDE SEQUENCE [LARGE SCALE GENOMIC DNA]</scope>
    <source>
        <strain evidence="4 5">CLA-SR-H028</strain>
    </source>
</reference>
<dbReference type="PANTHER" id="PTHR43584">
    <property type="entry name" value="NUCLEOTIDYL TRANSFERASE"/>
    <property type="match status" value="1"/>
</dbReference>
<proteinExistence type="predicted"/>
<dbReference type="Pfam" id="PF25087">
    <property type="entry name" value="GMPPB_C"/>
    <property type="match status" value="1"/>
</dbReference>
<evidence type="ECO:0000313" key="4">
    <source>
        <dbReference type="EMBL" id="MEQ2430890.1"/>
    </source>
</evidence>
<organism evidence="4 5">
    <name type="scientific">Blautia caccae</name>
    <dbReference type="NCBI Taxonomy" id="3133175"/>
    <lineage>
        <taxon>Bacteria</taxon>
        <taxon>Bacillati</taxon>
        <taxon>Bacillota</taxon>
        <taxon>Clostridia</taxon>
        <taxon>Lachnospirales</taxon>
        <taxon>Lachnospiraceae</taxon>
        <taxon>Blautia</taxon>
    </lineage>
</organism>
<dbReference type="RefSeq" id="WP_148392919.1">
    <property type="nucleotide sequence ID" value="NZ_JBBMFP010000005.1"/>
</dbReference>
<comment type="caution">
    <text evidence="4">The sequence shown here is derived from an EMBL/GenBank/DDBJ whole genome shotgun (WGS) entry which is preliminary data.</text>
</comment>
<dbReference type="InterPro" id="IPR050065">
    <property type="entry name" value="GlmU-like"/>
</dbReference>
<dbReference type="CDD" id="cd05636">
    <property type="entry name" value="LbH_G1P_TT_C_like"/>
    <property type="match status" value="1"/>
</dbReference>
<evidence type="ECO:0000313" key="5">
    <source>
        <dbReference type="Proteomes" id="UP001457898"/>
    </source>
</evidence>
<gene>
    <name evidence="4" type="ORF">WMO65_07720</name>
</gene>